<evidence type="ECO:0000256" key="6">
    <source>
        <dbReference type="ARBA" id="ARBA00022840"/>
    </source>
</evidence>
<evidence type="ECO:0000256" key="2">
    <source>
        <dbReference type="ARBA" id="ARBA00004953"/>
    </source>
</evidence>
<comment type="pathway">
    <text evidence="2">Cofactor biosynthesis; adenosylcobalamin biosynthesis.</text>
</comment>
<evidence type="ECO:0000256" key="8">
    <source>
        <dbReference type="ARBA" id="ARBA00022962"/>
    </source>
</evidence>
<gene>
    <name evidence="12" type="ORF">DDIC_00175</name>
</gene>
<dbReference type="Pfam" id="PF07685">
    <property type="entry name" value="GATase_3"/>
    <property type="match status" value="1"/>
</dbReference>
<dbReference type="Gene3D" id="3.40.50.300">
    <property type="entry name" value="P-loop containing nucleotide triphosphate hydrolases"/>
    <property type="match status" value="1"/>
</dbReference>
<dbReference type="GO" id="GO:0005524">
    <property type="term" value="F:ATP binding"/>
    <property type="evidence" value="ECO:0007669"/>
    <property type="project" value="UniProtKB-KW"/>
</dbReference>
<dbReference type="InterPro" id="IPR004484">
    <property type="entry name" value="CbiA/CobB_synth"/>
</dbReference>
<feature type="region of interest" description="Disordered" evidence="9">
    <location>
        <begin position="283"/>
        <end position="345"/>
    </location>
</feature>
<feature type="domain" description="CobB/CobQ-like glutamine amidotransferase" evidence="11">
    <location>
        <begin position="370"/>
        <end position="570"/>
    </location>
</feature>
<evidence type="ECO:0000313" key="13">
    <source>
        <dbReference type="Proteomes" id="UP000297065"/>
    </source>
</evidence>
<dbReference type="Proteomes" id="UP000297065">
    <property type="component" value="Chromosome"/>
</dbReference>
<dbReference type="Pfam" id="PF01656">
    <property type="entry name" value="CbiA"/>
    <property type="match status" value="1"/>
</dbReference>
<dbReference type="NCBIfam" id="NF002204">
    <property type="entry name" value="PRK01077.1"/>
    <property type="match status" value="1"/>
</dbReference>
<keyword evidence="7" id="KW-0460">Magnesium</keyword>
<dbReference type="InterPro" id="IPR029062">
    <property type="entry name" value="Class_I_gatase-like"/>
</dbReference>
<reference evidence="12 13" key="1">
    <citation type="submission" date="2019-02" db="EMBL/GenBank/DDBJ databases">
        <title>Complete Genome Sequence of Desulfovibrio desulfuricans IC1, a Sulfonate Utilizing Anaerobe.</title>
        <authorList>
            <person name="Day L.A."/>
            <person name="De Leon K.B."/>
            <person name="Wall J.D."/>
        </authorList>
    </citation>
    <scope>NUCLEOTIDE SEQUENCE [LARGE SCALE GENOMIC DNA]</scope>
    <source>
        <strain evidence="12 13">IC1</strain>
    </source>
</reference>
<evidence type="ECO:0000256" key="7">
    <source>
        <dbReference type="ARBA" id="ARBA00022842"/>
    </source>
</evidence>
<evidence type="ECO:0000313" key="12">
    <source>
        <dbReference type="EMBL" id="QCC84314.1"/>
    </source>
</evidence>
<dbReference type="GO" id="GO:0009236">
    <property type="term" value="P:cobalamin biosynthetic process"/>
    <property type="evidence" value="ECO:0007669"/>
    <property type="project" value="UniProtKB-KW"/>
</dbReference>
<feature type="compositionally biased region" description="Basic and acidic residues" evidence="9">
    <location>
        <begin position="314"/>
        <end position="332"/>
    </location>
</feature>
<dbReference type="PANTHER" id="PTHR43873:SF1">
    <property type="entry name" value="COBYRINATE A,C-DIAMIDE SYNTHASE"/>
    <property type="match status" value="1"/>
</dbReference>
<evidence type="ECO:0000256" key="3">
    <source>
        <dbReference type="ARBA" id="ARBA00022573"/>
    </source>
</evidence>
<keyword evidence="5" id="KW-0547">Nucleotide-binding</keyword>
<evidence type="ECO:0000256" key="4">
    <source>
        <dbReference type="ARBA" id="ARBA00022598"/>
    </source>
</evidence>
<keyword evidence="4" id="KW-0436">Ligase</keyword>
<dbReference type="PANTHER" id="PTHR43873">
    <property type="entry name" value="COBYRINATE A,C-DIAMIDE SYNTHASE"/>
    <property type="match status" value="1"/>
</dbReference>
<dbReference type="Gene3D" id="3.40.50.880">
    <property type="match status" value="1"/>
</dbReference>
<dbReference type="InterPro" id="IPR011698">
    <property type="entry name" value="GATase_3"/>
</dbReference>
<dbReference type="InterPro" id="IPR002586">
    <property type="entry name" value="CobQ/CobB/MinD/ParA_Nub-bd_dom"/>
</dbReference>
<dbReference type="SUPFAM" id="SSF52540">
    <property type="entry name" value="P-loop containing nucleoside triphosphate hydrolases"/>
    <property type="match status" value="1"/>
</dbReference>
<dbReference type="OrthoDB" id="9764035at2"/>
<evidence type="ECO:0000259" key="10">
    <source>
        <dbReference type="Pfam" id="PF01656"/>
    </source>
</evidence>
<dbReference type="EMBL" id="CP036295">
    <property type="protein sequence ID" value="QCC84314.1"/>
    <property type="molecule type" value="Genomic_DNA"/>
</dbReference>
<protein>
    <submittedName>
        <fullName evidence="12">Cobyrinate a,c-diamide synthase</fullName>
    </submittedName>
</protein>
<evidence type="ECO:0000256" key="1">
    <source>
        <dbReference type="ARBA" id="ARBA00001946"/>
    </source>
</evidence>
<keyword evidence="8" id="KW-0315">Glutamine amidotransferase</keyword>
<comment type="cofactor">
    <cofactor evidence="1">
        <name>Mg(2+)</name>
        <dbReference type="ChEBI" id="CHEBI:18420"/>
    </cofactor>
</comment>
<dbReference type="InterPro" id="IPR027417">
    <property type="entry name" value="P-loop_NTPase"/>
</dbReference>
<evidence type="ECO:0000259" key="11">
    <source>
        <dbReference type="Pfam" id="PF07685"/>
    </source>
</evidence>
<proteinExistence type="predicted"/>
<keyword evidence="3" id="KW-0169">Cobalamin biosynthesis</keyword>
<sequence>MPKPQPSIPGLVIGGTGSNSGKTTLTLALLCALHKRGLAARAAKTGPDYIDAAFHADLTGQPAANLDTWMCRESAPSPGSQSLRASGGLPKGLLRVFERMRLPDRQTAGVLTTAAPCPPDLLVVEGAMGIFDGGHNGAGSTAHLGSLLGLPILLVLNAGGMGQSVTAMAEGFLHHRPAWAKGRALRFLGMVCTHVGSARHADLLRQSLAPLGKSEGVPLLGLLPRQGAPALAARHLGLVEAHEALPAVDRQALAQWAEDHCDLDLLLRLAGVRSSLHPASMAARMEAPAQGQTPAGATPACLRPDCAAQPADEPENRRDTPHGHKCTVDSDSRQGPAQAMESESAAMPLPASRFFVAAATACRGRSKLVVGLAWDEAFSFCYADLPAVLRELRAEVVAFSPLRDAAPPTQCSGLYFPGGYPELHAAGLTANTPMREALHRLAAQGMPMYGECGGYMYLMRSLQLNGRQYAMSGLLPRSCALGATRAALGYRAATAAPGFLPSARANAQGNTSGNRPLWVRGHEFHYAQEQNDPLPPQCSPLWKLYDSQGLFLRDDGCRLGSVAGAWLHCYPEGSRRFWRAWLGLCAAYNKDQRS</sequence>
<accession>A0A4P7UHY4</accession>
<dbReference type="SUPFAM" id="SSF52317">
    <property type="entry name" value="Class I glutamine amidotransferase-like"/>
    <property type="match status" value="1"/>
</dbReference>
<keyword evidence="6" id="KW-0067">ATP-binding</keyword>
<evidence type="ECO:0000256" key="9">
    <source>
        <dbReference type="SAM" id="MobiDB-lite"/>
    </source>
</evidence>
<organism evidence="12 13">
    <name type="scientific">Desulfovibrio desulfuricans</name>
    <dbReference type="NCBI Taxonomy" id="876"/>
    <lineage>
        <taxon>Bacteria</taxon>
        <taxon>Pseudomonadati</taxon>
        <taxon>Thermodesulfobacteriota</taxon>
        <taxon>Desulfovibrionia</taxon>
        <taxon>Desulfovibrionales</taxon>
        <taxon>Desulfovibrionaceae</taxon>
        <taxon>Desulfovibrio</taxon>
    </lineage>
</organism>
<dbReference type="AlphaFoldDB" id="A0A4P7UHY4"/>
<name>A0A4P7UHY4_DESDE</name>
<feature type="domain" description="CobQ/CobB/MinD/ParA nucleotide binding" evidence="10">
    <location>
        <begin position="12"/>
        <end position="227"/>
    </location>
</feature>
<evidence type="ECO:0000256" key="5">
    <source>
        <dbReference type="ARBA" id="ARBA00022741"/>
    </source>
</evidence>
<dbReference type="GO" id="GO:0042242">
    <property type="term" value="F:cobyrinic acid a,c-diamide synthase activity"/>
    <property type="evidence" value="ECO:0007669"/>
    <property type="project" value="InterPro"/>
</dbReference>
<dbReference type="RefSeq" id="WP_136398569.1">
    <property type="nucleotide sequence ID" value="NZ_CP036295.1"/>
</dbReference>
<dbReference type="PROSITE" id="PS51274">
    <property type="entry name" value="GATASE_COBBQ"/>
    <property type="match status" value="1"/>
</dbReference>